<sequence>MYFAKLKVINFKNLNSPTSFNSTPDNRLEFVSFENTPSLTDVNLGRSSHLETVMFIDAPRMKPLYLSSCRLISFPVTNNRFKGNIIRPPLVYLRELDMSFNSLTTLDGIGEYRQLEILVLYSNAIKSIAVEIMKLSTVL</sequence>
<dbReference type="SUPFAM" id="SSF52075">
    <property type="entry name" value="Outer arm dynein light chain 1"/>
    <property type="match status" value="1"/>
</dbReference>
<reference evidence="2" key="1">
    <citation type="submission" date="2021-02" db="EMBL/GenBank/DDBJ databases">
        <authorList>
            <person name="Nowell W R."/>
        </authorList>
    </citation>
    <scope>NUCLEOTIDE SEQUENCE</scope>
</reference>
<evidence type="ECO:0000313" key="2">
    <source>
        <dbReference type="EMBL" id="CAF4462374.1"/>
    </source>
</evidence>
<dbReference type="Proteomes" id="UP000681967">
    <property type="component" value="Unassembled WGS sequence"/>
</dbReference>
<dbReference type="InterPro" id="IPR032675">
    <property type="entry name" value="LRR_dom_sf"/>
</dbReference>
<dbReference type="AlphaFoldDB" id="A0A8S2WW04"/>
<dbReference type="EMBL" id="CAJOBJ010029514">
    <property type="protein sequence ID" value="CAF4264733.1"/>
    <property type="molecule type" value="Genomic_DNA"/>
</dbReference>
<proteinExistence type="predicted"/>
<dbReference type="Gene3D" id="3.80.10.10">
    <property type="entry name" value="Ribonuclease Inhibitor"/>
    <property type="match status" value="1"/>
</dbReference>
<comment type="caution">
    <text evidence="2">The sequence shown here is derived from an EMBL/GenBank/DDBJ whole genome shotgun (WGS) entry which is preliminary data.</text>
</comment>
<dbReference type="Proteomes" id="UP000681720">
    <property type="component" value="Unassembled WGS sequence"/>
</dbReference>
<accession>A0A8S2WW04</accession>
<gene>
    <name evidence="2" type="ORF">BYL167_LOCUS34267</name>
    <name evidence="1" type="ORF">GIL414_LOCUS24281</name>
</gene>
<organism evidence="2 3">
    <name type="scientific">Rotaria magnacalcarata</name>
    <dbReference type="NCBI Taxonomy" id="392030"/>
    <lineage>
        <taxon>Eukaryota</taxon>
        <taxon>Metazoa</taxon>
        <taxon>Spiralia</taxon>
        <taxon>Gnathifera</taxon>
        <taxon>Rotifera</taxon>
        <taxon>Eurotatoria</taxon>
        <taxon>Bdelloidea</taxon>
        <taxon>Philodinida</taxon>
        <taxon>Philodinidae</taxon>
        <taxon>Rotaria</taxon>
    </lineage>
</organism>
<evidence type="ECO:0000313" key="1">
    <source>
        <dbReference type="EMBL" id="CAF4264733.1"/>
    </source>
</evidence>
<dbReference type="EMBL" id="CAJOBH010068938">
    <property type="protein sequence ID" value="CAF4462374.1"/>
    <property type="molecule type" value="Genomic_DNA"/>
</dbReference>
<protein>
    <submittedName>
        <fullName evidence="2">Uncharacterized protein</fullName>
    </submittedName>
</protein>
<evidence type="ECO:0000313" key="3">
    <source>
        <dbReference type="Proteomes" id="UP000681967"/>
    </source>
</evidence>
<name>A0A8S2WW04_9BILA</name>